<feature type="non-terminal residue" evidence="1">
    <location>
        <position position="64"/>
    </location>
</feature>
<sequence length="64" mass="7604">MDLFRSVVISARSEEGDVVVVLRSKWWYCYCRCRKWREKREEGGAVRCLLLPSLTVKRKERGGR</sequence>
<reference evidence="1 2" key="1">
    <citation type="journal article" date="2021" name="BMC Genomics">
        <title>Datura genome reveals duplications of psychoactive alkaloid biosynthetic genes and high mutation rate following tissue culture.</title>
        <authorList>
            <person name="Rajewski A."/>
            <person name="Carter-House D."/>
            <person name="Stajich J."/>
            <person name="Litt A."/>
        </authorList>
    </citation>
    <scope>NUCLEOTIDE SEQUENCE [LARGE SCALE GENOMIC DNA]</scope>
    <source>
        <strain evidence="1">AR-01</strain>
    </source>
</reference>
<dbReference type="Proteomes" id="UP000823775">
    <property type="component" value="Unassembled WGS sequence"/>
</dbReference>
<comment type="caution">
    <text evidence="1">The sequence shown here is derived from an EMBL/GenBank/DDBJ whole genome shotgun (WGS) entry which is preliminary data.</text>
</comment>
<dbReference type="EMBL" id="JACEIK010000576">
    <property type="protein sequence ID" value="MCD7459318.1"/>
    <property type="molecule type" value="Genomic_DNA"/>
</dbReference>
<name>A0ABS8SKG8_DATST</name>
<protein>
    <submittedName>
        <fullName evidence="1">Uncharacterized protein</fullName>
    </submittedName>
</protein>
<proteinExistence type="predicted"/>
<evidence type="ECO:0000313" key="2">
    <source>
        <dbReference type="Proteomes" id="UP000823775"/>
    </source>
</evidence>
<accession>A0ABS8SKG8</accession>
<organism evidence="1 2">
    <name type="scientific">Datura stramonium</name>
    <name type="common">Jimsonweed</name>
    <name type="synonym">Common thornapple</name>
    <dbReference type="NCBI Taxonomy" id="4076"/>
    <lineage>
        <taxon>Eukaryota</taxon>
        <taxon>Viridiplantae</taxon>
        <taxon>Streptophyta</taxon>
        <taxon>Embryophyta</taxon>
        <taxon>Tracheophyta</taxon>
        <taxon>Spermatophyta</taxon>
        <taxon>Magnoliopsida</taxon>
        <taxon>eudicotyledons</taxon>
        <taxon>Gunneridae</taxon>
        <taxon>Pentapetalae</taxon>
        <taxon>asterids</taxon>
        <taxon>lamiids</taxon>
        <taxon>Solanales</taxon>
        <taxon>Solanaceae</taxon>
        <taxon>Solanoideae</taxon>
        <taxon>Datureae</taxon>
        <taxon>Datura</taxon>
    </lineage>
</organism>
<keyword evidence="2" id="KW-1185">Reference proteome</keyword>
<evidence type="ECO:0000313" key="1">
    <source>
        <dbReference type="EMBL" id="MCD7459318.1"/>
    </source>
</evidence>
<gene>
    <name evidence="1" type="ORF">HAX54_040616</name>
</gene>